<protein>
    <recommendedName>
        <fullName evidence="4">Integrase catalytic domain-containing protein</fullName>
    </recommendedName>
</protein>
<comment type="caution">
    <text evidence="2">The sequence shown here is derived from an EMBL/GenBank/DDBJ whole genome shotgun (WGS) entry which is preliminary data.</text>
</comment>
<evidence type="ECO:0008006" key="4">
    <source>
        <dbReference type="Google" id="ProtNLM"/>
    </source>
</evidence>
<evidence type="ECO:0000313" key="2">
    <source>
        <dbReference type="EMBL" id="RDY14837.1"/>
    </source>
</evidence>
<name>A0A371IIF2_MUCPR</name>
<keyword evidence="1" id="KW-0812">Transmembrane</keyword>
<dbReference type="OrthoDB" id="1752257at2759"/>
<dbReference type="InterPro" id="IPR039537">
    <property type="entry name" value="Retrotran_Ty1/copia-like"/>
</dbReference>
<keyword evidence="1" id="KW-1133">Transmembrane helix</keyword>
<evidence type="ECO:0000256" key="1">
    <source>
        <dbReference type="SAM" id="Phobius"/>
    </source>
</evidence>
<keyword evidence="1" id="KW-0472">Membrane</keyword>
<sequence>MTTTNHAVVHVVDVEVSLGALGVEVATHANCTNQNNSLWYPNYGVTHHVTNNLANLMDNISLSSSDQVLLGNDQGLSISSIGSYKFYSTYKPHTSLELQNLLIFARDNLVYFEFNPTFCLVKSHANFEFLLRGILGTDGLFTFGNILSIPPIVSTSHCTPCVNYIGCKINNTSSLGAFIMSFFTMIYGGLPLLHPHVVTITCLFVLMCLPNTYGSFLSNLNKIRVQIDGAGEFCNLTSYFEKHGIVHRFTCPHTHHQNGSIKQKHHHVVETSLTLLAQASLPLTFWDHAFFSQLLT</sequence>
<evidence type="ECO:0000313" key="3">
    <source>
        <dbReference type="Proteomes" id="UP000257109"/>
    </source>
</evidence>
<dbReference type="InterPro" id="IPR012337">
    <property type="entry name" value="RNaseH-like_sf"/>
</dbReference>
<proteinExistence type="predicted"/>
<feature type="non-terminal residue" evidence="2">
    <location>
        <position position="1"/>
    </location>
</feature>
<gene>
    <name evidence="2" type="ORF">CR513_00025</name>
</gene>
<dbReference type="AlphaFoldDB" id="A0A371IIF2"/>
<feature type="transmembrane region" description="Helical" evidence="1">
    <location>
        <begin position="173"/>
        <end position="190"/>
    </location>
</feature>
<dbReference type="PANTHER" id="PTHR42648">
    <property type="entry name" value="TRANSPOSASE, PUTATIVE-RELATED"/>
    <property type="match status" value="1"/>
</dbReference>
<dbReference type="EMBL" id="QJKJ01000005">
    <property type="protein sequence ID" value="RDY14837.1"/>
    <property type="molecule type" value="Genomic_DNA"/>
</dbReference>
<dbReference type="GO" id="GO:0003676">
    <property type="term" value="F:nucleic acid binding"/>
    <property type="evidence" value="ECO:0007669"/>
    <property type="project" value="InterPro"/>
</dbReference>
<organism evidence="2 3">
    <name type="scientific">Mucuna pruriens</name>
    <name type="common">Velvet bean</name>
    <name type="synonym">Dolichos pruriens</name>
    <dbReference type="NCBI Taxonomy" id="157652"/>
    <lineage>
        <taxon>Eukaryota</taxon>
        <taxon>Viridiplantae</taxon>
        <taxon>Streptophyta</taxon>
        <taxon>Embryophyta</taxon>
        <taxon>Tracheophyta</taxon>
        <taxon>Spermatophyta</taxon>
        <taxon>Magnoliopsida</taxon>
        <taxon>eudicotyledons</taxon>
        <taxon>Gunneridae</taxon>
        <taxon>Pentapetalae</taxon>
        <taxon>rosids</taxon>
        <taxon>fabids</taxon>
        <taxon>Fabales</taxon>
        <taxon>Fabaceae</taxon>
        <taxon>Papilionoideae</taxon>
        <taxon>50 kb inversion clade</taxon>
        <taxon>NPAAA clade</taxon>
        <taxon>indigoferoid/millettioid clade</taxon>
        <taxon>Phaseoleae</taxon>
        <taxon>Mucuna</taxon>
    </lineage>
</organism>
<dbReference type="SUPFAM" id="SSF53098">
    <property type="entry name" value="Ribonuclease H-like"/>
    <property type="match status" value="1"/>
</dbReference>
<accession>A0A371IIF2</accession>
<dbReference type="Gene3D" id="3.30.420.10">
    <property type="entry name" value="Ribonuclease H-like superfamily/Ribonuclease H"/>
    <property type="match status" value="1"/>
</dbReference>
<reference evidence="2" key="1">
    <citation type="submission" date="2018-05" db="EMBL/GenBank/DDBJ databases">
        <title>Draft genome of Mucuna pruriens seed.</title>
        <authorList>
            <person name="Nnadi N.E."/>
            <person name="Vos R."/>
            <person name="Hasami M.H."/>
            <person name="Devisetty U.K."/>
            <person name="Aguiy J.C."/>
        </authorList>
    </citation>
    <scope>NUCLEOTIDE SEQUENCE [LARGE SCALE GENOMIC DNA]</scope>
    <source>
        <strain evidence="2">JCA_2017</strain>
    </source>
</reference>
<feature type="transmembrane region" description="Helical" evidence="1">
    <location>
        <begin position="196"/>
        <end position="216"/>
    </location>
</feature>
<dbReference type="InterPro" id="IPR036397">
    <property type="entry name" value="RNaseH_sf"/>
</dbReference>
<dbReference type="PANTHER" id="PTHR42648:SF26">
    <property type="entry name" value="INTEGRASE CATALYTIC DOMAIN-CONTAINING PROTEIN"/>
    <property type="match status" value="1"/>
</dbReference>
<dbReference type="Proteomes" id="UP000257109">
    <property type="component" value="Unassembled WGS sequence"/>
</dbReference>
<keyword evidence="3" id="KW-1185">Reference proteome</keyword>